<feature type="region of interest" description="Disordered" evidence="3">
    <location>
        <begin position="355"/>
        <end position="399"/>
    </location>
</feature>
<dbReference type="SMART" id="SM00474">
    <property type="entry name" value="35EXOc"/>
    <property type="match status" value="1"/>
</dbReference>
<accession>A0A8K0UTL2</accession>
<dbReference type="EMBL" id="JAEVFJ010000010">
    <property type="protein sequence ID" value="KAH8102291.1"/>
    <property type="molecule type" value="Genomic_DNA"/>
</dbReference>
<feature type="compositionally biased region" description="Low complexity" evidence="3">
    <location>
        <begin position="369"/>
        <end position="382"/>
    </location>
</feature>
<dbReference type="AlphaFoldDB" id="A0A8K0UTL2"/>
<keyword evidence="1" id="KW-0540">Nuclease</keyword>
<feature type="compositionally biased region" description="Polar residues" evidence="3">
    <location>
        <begin position="62"/>
        <end position="80"/>
    </location>
</feature>
<dbReference type="GO" id="GO:0005737">
    <property type="term" value="C:cytoplasm"/>
    <property type="evidence" value="ECO:0007669"/>
    <property type="project" value="TreeGrafter"/>
</dbReference>
<sequence length="486" mass="54162">MALQSVKEIVSNAALRHTPPRPPTSPSRRTSTTRTSSPTPQPPKSRILAMLDAEMGTLSLDDSLNQSTKKPTQTRAQSAHGNLFVPGTTKVLTSSTSSHPFFSDNRTLGEGSRPRLPQLESAANTVKPPTVQATTNDTPVLYSHRNYNPSPALVYTCHEEEADDLVQSLKGPLGFDLEWRVFIRKNHPTVERRTAVVQLSDEKMILIIQVSSMQKFPQKVKEVIESHDIVKMGANIANDGRKLFRDFGILPANLVELGGLAREADPHCPFTRSVTALATVVERYTGKTLDKGKVRSSNWEMMPLSKEQLEYAGNDAHCALMVYNHLIKLAATSNRTLTPSRFTSDIKHDYDTGKLKVKVSPTPPLSRESTNSSITTQSSNGSKGWDSPPIQPGDQPRPQHLRAYNMWHHRSMSMDQIRAALRSKENPLAVSTVISYVVGALQADTSLPFSMARLKEFVQLEAGSWKRHRDWILMKDEEQRARKDSR</sequence>
<keyword evidence="2" id="KW-0378">Hydrolase</keyword>
<organism evidence="5 6">
    <name type="scientific">Cristinia sonorae</name>
    <dbReference type="NCBI Taxonomy" id="1940300"/>
    <lineage>
        <taxon>Eukaryota</taxon>
        <taxon>Fungi</taxon>
        <taxon>Dikarya</taxon>
        <taxon>Basidiomycota</taxon>
        <taxon>Agaricomycotina</taxon>
        <taxon>Agaricomycetes</taxon>
        <taxon>Agaricomycetidae</taxon>
        <taxon>Agaricales</taxon>
        <taxon>Pleurotineae</taxon>
        <taxon>Stephanosporaceae</taxon>
        <taxon>Cristinia</taxon>
    </lineage>
</organism>
<gene>
    <name evidence="5" type="ORF">BXZ70DRAFT_66851</name>
</gene>
<dbReference type="OrthoDB" id="1920326at2759"/>
<protein>
    <submittedName>
        <fullName evidence="5">Ribonuclease H-like domain-containing protein</fullName>
    </submittedName>
</protein>
<dbReference type="InterPro" id="IPR002562">
    <property type="entry name" value="3'-5'_exonuclease_dom"/>
</dbReference>
<evidence type="ECO:0000256" key="2">
    <source>
        <dbReference type="ARBA" id="ARBA00022801"/>
    </source>
</evidence>
<reference evidence="5" key="1">
    <citation type="journal article" date="2021" name="New Phytol.">
        <title>Evolutionary innovations through gain and loss of genes in the ectomycorrhizal Boletales.</title>
        <authorList>
            <person name="Wu G."/>
            <person name="Miyauchi S."/>
            <person name="Morin E."/>
            <person name="Kuo A."/>
            <person name="Drula E."/>
            <person name="Varga T."/>
            <person name="Kohler A."/>
            <person name="Feng B."/>
            <person name="Cao Y."/>
            <person name="Lipzen A."/>
            <person name="Daum C."/>
            <person name="Hundley H."/>
            <person name="Pangilinan J."/>
            <person name="Johnson J."/>
            <person name="Barry K."/>
            <person name="LaButti K."/>
            <person name="Ng V."/>
            <person name="Ahrendt S."/>
            <person name="Min B."/>
            <person name="Choi I.G."/>
            <person name="Park H."/>
            <person name="Plett J.M."/>
            <person name="Magnuson J."/>
            <person name="Spatafora J.W."/>
            <person name="Nagy L.G."/>
            <person name="Henrissat B."/>
            <person name="Grigoriev I.V."/>
            <person name="Yang Z.L."/>
            <person name="Xu J."/>
            <person name="Martin F.M."/>
        </authorList>
    </citation>
    <scope>NUCLEOTIDE SEQUENCE</scope>
    <source>
        <strain evidence="5">KKN 215</strain>
    </source>
</reference>
<dbReference type="InterPro" id="IPR036397">
    <property type="entry name" value="RNaseH_sf"/>
</dbReference>
<evidence type="ECO:0000313" key="6">
    <source>
        <dbReference type="Proteomes" id="UP000813824"/>
    </source>
</evidence>
<dbReference type="Pfam" id="PF01612">
    <property type="entry name" value="DNA_pol_A_exo1"/>
    <property type="match status" value="1"/>
</dbReference>
<feature type="region of interest" description="Disordered" evidence="3">
    <location>
        <begin position="62"/>
        <end position="82"/>
    </location>
</feature>
<dbReference type="GO" id="GO:0003676">
    <property type="term" value="F:nucleic acid binding"/>
    <property type="evidence" value="ECO:0007669"/>
    <property type="project" value="InterPro"/>
</dbReference>
<feature type="compositionally biased region" description="Low complexity" evidence="3">
    <location>
        <begin position="26"/>
        <end position="38"/>
    </location>
</feature>
<dbReference type="GO" id="GO:0005634">
    <property type="term" value="C:nucleus"/>
    <property type="evidence" value="ECO:0007669"/>
    <property type="project" value="TreeGrafter"/>
</dbReference>
<dbReference type="SUPFAM" id="SSF53098">
    <property type="entry name" value="Ribonuclease H-like"/>
    <property type="match status" value="1"/>
</dbReference>
<dbReference type="Proteomes" id="UP000813824">
    <property type="component" value="Unassembled WGS sequence"/>
</dbReference>
<dbReference type="CDD" id="cd06141">
    <property type="entry name" value="WRN_exo"/>
    <property type="match status" value="1"/>
</dbReference>
<feature type="region of interest" description="Disordered" evidence="3">
    <location>
        <begin position="1"/>
        <end position="45"/>
    </location>
</feature>
<dbReference type="PANTHER" id="PTHR13620:SF104">
    <property type="entry name" value="EXONUCLEASE 3'-5' DOMAIN-CONTAINING PROTEIN 2"/>
    <property type="match status" value="1"/>
</dbReference>
<feature type="domain" description="3'-5' exonuclease" evidence="4">
    <location>
        <begin position="151"/>
        <end position="331"/>
    </location>
</feature>
<keyword evidence="6" id="KW-1185">Reference proteome</keyword>
<evidence type="ECO:0000259" key="4">
    <source>
        <dbReference type="SMART" id="SM00474"/>
    </source>
</evidence>
<dbReference type="Gene3D" id="3.30.420.10">
    <property type="entry name" value="Ribonuclease H-like superfamily/Ribonuclease H"/>
    <property type="match status" value="1"/>
</dbReference>
<comment type="caution">
    <text evidence="5">The sequence shown here is derived from an EMBL/GenBank/DDBJ whole genome shotgun (WGS) entry which is preliminary data.</text>
</comment>
<dbReference type="GO" id="GO:0008408">
    <property type="term" value="F:3'-5' exonuclease activity"/>
    <property type="evidence" value="ECO:0007669"/>
    <property type="project" value="InterPro"/>
</dbReference>
<evidence type="ECO:0000256" key="3">
    <source>
        <dbReference type="SAM" id="MobiDB-lite"/>
    </source>
</evidence>
<evidence type="ECO:0000313" key="5">
    <source>
        <dbReference type="EMBL" id="KAH8102291.1"/>
    </source>
</evidence>
<dbReference type="PANTHER" id="PTHR13620">
    <property type="entry name" value="3-5 EXONUCLEASE"/>
    <property type="match status" value="1"/>
</dbReference>
<evidence type="ECO:0000256" key="1">
    <source>
        <dbReference type="ARBA" id="ARBA00022722"/>
    </source>
</evidence>
<dbReference type="InterPro" id="IPR012337">
    <property type="entry name" value="RNaseH-like_sf"/>
</dbReference>
<dbReference type="GO" id="GO:0006139">
    <property type="term" value="P:nucleobase-containing compound metabolic process"/>
    <property type="evidence" value="ECO:0007669"/>
    <property type="project" value="InterPro"/>
</dbReference>
<proteinExistence type="predicted"/>
<name>A0A8K0UTL2_9AGAR</name>
<dbReference type="InterPro" id="IPR051132">
    <property type="entry name" value="3-5_Exonuclease_domain"/>
</dbReference>